<dbReference type="EMBL" id="PITJ01000426">
    <property type="protein sequence ID" value="TBU02714.1"/>
    <property type="molecule type" value="Genomic_DNA"/>
</dbReference>
<feature type="chain" id="PRO_5020235094" evidence="2">
    <location>
        <begin position="18"/>
        <end position="513"/>
    </location>
</feature>
<proteinExistence type="predicted"/>
<dbReference type="VEuPathDB" id="MicrosporidiaDB:CWI37_0426p0010"/>
<protein>
    <submittedName>
        <fullName evidence="3">Uncharacterized protein</fullName>
    </submittedName>
</protein>
<feature type="signal peptide" evidence="2">
    <location>
        <begin position="1"/>
        <end position="17"/>
    </location>
</feature>
<gene>
    <name evidence="3" type="ORF">CWI37_0426p0010</name>
</gene>
<feature type="region of interest" description="Disordered" evidence="1">
    <location>
        <begin position="62"/>
        <end position="106"/>
    </location>
</feature>
<feature type="compositionally biased region" description="Basic and acidic residues" evidence="1">
    <location>
        <begin position="62"/>
        <end position="88"/>
    </location>
</feature>
<sequence>MHITILTLFISVHTLYKYTQYPNKRDTHQISEFDPNVKKLSLLDKLKMYEDLLEKNKDECNCEKQKKHTKADDNRPKQKEEAKDKDKPQEEEEEAEVKEEEAVSECNCDEDNDYLNELEAERKKKNAVLKAKQLEDRKKVEKNVIPSIKAESAINDKLMRDAYERRLRDYERAFVLGCEVLLRKGSVGIERVLLRLGLGWDREGIIEERYCNANYKKGGVSNMVELRESDIFILDKIIKNKMLSDVGITSQDSLQIVETEKFKNYDLLAKELGIFYVCIRKIEMSVESLKISNNIFKGKNPSNTYILDKNIRNITILRYLLKYTLFWLFSFIPFNIYCETQEDTNMRLSNLNDNPFIFGKEDKIRKMVIKDESSYDERDMEIIRKHKGKPIKLGKNKIIEKVIKEESSNDDGDMEIIRYINGKPIKFKRFVDKIVKENEKKDKNEDNEKKRVDKYRDILRDKFKTSPVRNKKKKGDKNVGGINTKTYYSLKYGTPNVGVSKVIYLYYVKGVLI</sequence>
<reference evidence="3 4" key="1">
    <citation type="submission" date="2017-12" db="EMBL/GenBank/DDBJ databases">
        <authorList>
            <person name="Pombert J.-F."/>
            <person name="Haag K.L."/>
            <person name="Ebert D."/>
        </authorList>
    </citation>
    <scope>NUCLEOTIDE SEQUENCE [LARGE SCALE GENOMIC DNA]</scope>
    <source>
        <strain evidence="3">FI-OER-3-3</strain>
    </source>
</reference>
<evidence type="ECO:0000313" key="3">
    <source>
        <dbReference type="EMBL" id="TBU02714.1"/>
    </source>
</evidence>
<comment type="caution">
    <text evidence="3">The sequence shown here is derived from an EMBL/GenBank/DDBJ whole genome shotgun (WGS) entry which is preliminary data.</text>
</comment>
<organism evidence="3 4">
    <name type="scientific">Hamiltosporidium tvaerminnensis</name>
    <dbReference type="NCBI Taxonomy" id="1176355"/>
    <lineage>
        <taxon>Eukaryota</taxon>
        <taxon>Fungi</taxon>
        <taxon>Fungi incertae sedis</taxon>
        <taxon>Microsporidia</taxon>
        <taxon>Dubosqiidae</taxon>
        <taxon>Hamiltosporidium</taxon>
    </lineage>
</organism>
<name>A0A4Q9L5E8_9MICR</name>
<accession>A0A4Q9L5E8</accession>
<dbReference type="Proteomes" id="UP000292362">
    <property type="component" value="Unassembled WGS sequence"/>
</dbReference>
<evidence type="ECO:0000256" key="2">
    <source>
        <dbReference type="SAM" id="SignalP"/>
    </source>
</evidence>
<dbReference type="AlphaFoldDB" id="A0A4Q9L5E8"/>
<keyword evidence="2" id="KW-0732">Signal</keyword>
<feature type="compositionally biased region" description="Acidic residues" evidence="1">
    <location>
        <begin position="89"/>
        <end position="106"/>
    </location>
</feature>
<evidence type="ECO:0000313" key="4">
    <source>
        <dbReference type="Proteomes" id="UP000292362"/>
    </source>
</evidence>
<evidence type="ECO:0000256" key="1">
    <source>
        <dbReference type="SAM" id="MobiDB-lite"/>
    </source>
</evidence>